<reference evidence="2 3" key="1">
    <citation type="submission" date="2019-02" db="EMBL/GenBank/DDBJ databases">
        <title>Deep-cultivation of Planctomycetes and their phenomic and genomic characterization uncovers novel biology.</title>
        <authorList>
            <person name="Wiegand S."/>
            <person name="Jogler M."/>
            <person name="Boedeker C."/>
            <person name="Pinto D."/>
            <person name="Vollmers J."/>
            <person name="Rivas-Marin E."/>
            <person name="Kohn T."/>
            <person name="Peeters S.H."/>
            <person name="Heuer A."/>
            <person name="Rast P."/>
            <person name="Oberbeckmann S."/>
            <person name="Bunk B."/>
            <person name="Jeske O."/>
            <person name="Meyerdierks A."/>
            <person name="Storesund J.E."/>
            <person name="Kallscheuer N."/>
            <person name="Luecker S."/>
            <person name="Lage O.M."/>
            <person name="Pohl T."/>
            <person name="Merkel B.J."/>
            <person name="Hornburger P."/>
            <person name="Mueller R.-W."/>
            <person name="Bruemmer F."/>
            <person name="Labrenz M."/>
            <person name="Spormann A.M."/>
            <person name="Op Den Camp H."/>
            <person name="Overmann J."/>
            <person name="Amann R."/>
            <person name="Jetten M.S.M."/>
            <person name="Mascher T."/>
            <person name="Medema M.H."/>
            <person name="Devos D.P."/>
            <person name="Kaster A.-K."/>
            <person name="Ovreas L."/>
            <person name="Rohde M."/>
            <person name="Galperin M.Y."/>
            <person name="Jogler C."/>
        </authorList>
    </citation>
    <scope>NUCLEOTIDE SEQUENCE [LARGE SCALE GENOMIC DNA]</scope>
    <source>
        <strain evidence="2 3">Pla108</strain>
    </source>
</reference>
<evidence type="ECO:0000313" key="2">
    <source>
        <dbReference type="EMBL" id="TWT98128.1"/>
    </source>
</evidence>
<dbReference type="RefSeq" id="WP_146445008.1">
    <property type="nucleotide sequence ID" value="NZ_SJPR01000002.1"/>
</dbReference>
<organism evidence="2 3">
    <name type="scientific">Botrimarina colliarenosi</name>
    <dbReference type="NCBI Taxonomy" id="2528001"/>
    <lineage>
        <taxon>Bacteria</taxon>
        <taxon>Pseudomonadati</taxon>
        <taxon>Planctomycetota</taxon>
        <taxon>Planctomycetia</taxon>
        <taxon>Pirellulales</taxon>
        <taxon>Lacipirellulaceae</taxon>
        <taxon>Botrimarina</taxon>
    </lineage>
</organism>
<feature type="chain" id="PRO_5022950189" description="PDZ domain-containing protein" evidence="1">
    <location>
        <begin position="25"/>
        <end position="174"/>
    </location>
</feature>
<dbReference type="InterPro" id="IPR036034">
    <property type="entry name" value="PDZ_sf"/>
</dbReference>
<name>A0A5C6AFP4_9BACT</name>
<comment type="caution">
    <text evidence="2">The sequence shown here is derived from an EMBL/GenBank/DDBJ whole genome shotgun (WGS) entry which is preliminary data.</text>
</comment>
<keyword evidence="3" id="KW-1185">Reference proteome</keyword>
<accession>A0A5C6AFP4</accession>
<gene>
    <name evidence="2" type="ORF">Pla108_22850</name>
</gene>
<proteinExistence type="predicted"/>
<keyword evidence="1" id="KW-0732">Signal</keyword>
<feature type="signal peptide" evidence="1">
    <location>
        <begin position="1"/>
        <end position="24"/>
    </location>
</feature>
<dbReference type="SUPFAM" id="SSF50156">
    <property type="entry name" value="PDZ domain-like"/>
    <property type="match status" value="1"/>
</dbReference>
<evidence type="ECO:0000256" key="1">
    <source>
        <dbReference type="SAM" id="SignalP"/>
    </source>
</evidence>
<dbReference type="Proteomes" id="UP000317421">
    <property type="component" value="Unassembled WGS sequence"/>
</dbReference>
<sequence precursor="true">MRFVLSAALVGAVAVAASMQGAEAQQSAPMQQGAPMRQQMQIPAGQQPVANMASHYSQRLKAKFVLQQMQIPNFTFWGARIVGMDPDSPLHQIGLQLGDVVTRLDGTRINTGKWWDGNNQVWVLPQMERHYGRTEIRIIRSGTTVVRNEFADLGSQWQIPPSFPGGGGGGIIVP</sequence>
<dbReference type="EMBL" id="SJPR01000002">
    <property type="protein sequence ID" value="TWT98128.1"/>
    <property type="molecule type" value="Genomic_DNA"/>
</dbReference>
<evidence type="ECO:0000313" key="3">
    <source>
        <dbReference type="Proteomes" id="UP000317421"/>
    </source>
</evidence>
<evidence type="ECO:0008006" key="4">
    <source>
        <dbReference type="Google" id="ProtNLM"/>
    </source>
</evidence>
<dbReference type="OrthoDB" id="283281at2"/>
<protein>
    <recommendedName>
        <fullName evidence="4">PDZ domain-containing protein</fullName>
    </recommendedName>
</protein>
<dbReference type="AlphaFoldDB" id="A0A5C6AFP4"/>
<dbReference type="Gene3D" id="2.30.42.10">
    <property type="match status" value="1"/>
</dbReference>